<accession>A0A250IQR8</accession>
<dbReference type="Proteomes" id="UP000217289">
    <property type="component" value="Chromosome"/>
</dbReference>
<proteinExistence type="predicted"/>
<keyword evidence="2" id="KW-1185">Reference proteome</keyword>
<dbReference type="EMBL" id="CP022163">
    <property type="protein sequence ID" value="ATB33590.1"/>
    <property type="molecule type" value="Genomic_DNA"/>
</dbReference>
<protein>
    <recommendedName>
        <fullName evidence="3">Protein kinase</fullName>
    </recommendedName>
</protein>
<sequence length="200" mass="21885">MDAGAHDALSHLANMTPRKRREWARVFISARQRGLGRLRLILFSVECARQVGTVVPFLVALRVVPRVAPTRGRVVRVAWHAPPTWAPRAVGALAVGIALWGVLMLSEGPAPRAELEVEDTEVPEWILTGQGDAGVVAKKMPSKRMKGQAAPPCEAPQVPLNDACWARLEQLPPCGDFYEAEGRCYVPIVEKKRAPTSVDE</sequence>
<evidence type="ECO:0000313" key="2">
    <source>
        <dbReference type="Proteomes" id="UP000217289"/>
    </source>
</evidence>
<dbReference type="KEGG" id="mbd:MEBOL_007088"/>
<organism evidence="1 2">
    <name type="scientific">Melittangium boletus DSM 14713</name>
    <dbReference type="NCBI Taxonomy" id="1294270"/>
    <lineage>
        <taxon>Bacteria</taxon>
        <taxon>Pseudomonadati</taxon>
        <taxon>Myxococcota</taxon>
        <taxon>Myxococcia</taxon>
        <taxon>Myxococcales</taxon>
        <taxon>Cystobacterineae</taxon>
        <taxon>Archangiaceae</taxon>
        <taxon>Melittangium</taxon>
    </lineage>
</organism>
<evidence type="ECO:0008006" key="3">
    <source>
        <dbReference type="Google" id="ProtNLM"/>
    </source>
</evidence>
<reference evidence="1 2" key="1">
    <citation type="submission" date="2017-06" db="EMBL/GenBank/DDBJ databases">
        <authorList>
            <person name="Kim H.J."/>
            <person name="Triplett B.A."/>
        </authorList>
    </citation>
    <scope>NUCLEOTIDE SEQUENCE [LARGE SCALE GENOMIC DNA]</scope>
    <source>
        <strain evidence="1 2">DSM 14713</strain>
    </source>
</reference>
<dbReference type="AlphaFoldDB" id="A0A250IQR8"/>
<gene>
    <name evidence="1" type="ORF">MEBOL_007088</name>
</gene>
<name>A0A250IQR8_9BACT</name>
<evidence type="ECO:0000313" key="1">
    <source>
        <dbReference type="EMBL" id="ATB33590.1"/>
    </source>
</evidence>